<gene>
    <name evidence="2" type="ORF">EJ03DRAFT_340285</name>
</gene>
<feature type="compositionally biased region" description="Low complexity" evidence="1">
    <location>
        <begin position="576"/>
        <end position="593"/>
    </location>
</feature>
<feature type="compositionally biased region" description="Polar residues" evidence="1">
    <location>
        <begin position="522"/>
        <end position="531"/>
    </location>
</feature>
<name>A0A6G1KSY2_9PEZI</name>
<proteinExistence type="predicted"/>
<dbReference type="Proteomes" id="UP000799436">
    <property type="component" value="Unassembled WGS sequence"/>
</dbReference>
<evidence type="ECO:0000256" key="1">
    <source>
        <dbReference type="SAM" id="MobiDB-lite"/>
    </source>
</evidence>
<dbReference type="OrthoDB" id="3944128at2759"/>
<dbReference type="EMBL" id="ML995968">
    <property type="protein sequence ID" value="KAF2763741.1"/>
    <property type="molecule type" value="Genomic_DNA"/>
</dbReference>
<sequence>MTGAASQEHAQLESTQALTSLPGLYGGSTSSEDQHWPIKKVGDFHQSFPRHALSIHQRSGPKTMGKGGLWRVTFVVWLLICDWPSAASGAVASATISTTSVSPTTSGSPTDGLGLAYAERCQAELFAYNNASLAYYSTAPPATETYANTLTETSISEAPTQVTSLTTLCDGHPRVVGHVSTGPGYTSVYTTAYTNTNVVRQTSFTQPPPCSIGPNDCASLWSSWSTHYEPLASAGKLTQGVLTPPCTTSTTTQSYTTNSAGKACDNCQIVASYARLLYWPVTTAPGSGDLCGKPATVLPGPTGTRPITFVTSNLTLTSPTAALSIALLSRADDCGPVITDTIIPVNPEEVQSVRGDRALAEHYPFNYADLNWHCADGEYASEGNHPDCYQEVPADAYFDGTLRWAGLDAMNVDWRKDKNLTIYNDYQPQILPPRTMTDAIARIWGPGCGIHPDGVWDPPKALQSADSEISVAWRPAKATPTPAAEGSSQVQSSRGPASRVGLSTYITATALAENTEAGPSWTGASAQSTPAPQIPSGGSGGSSQQSAGGQGQQSAGDQGQQSVGGQGQQSAGGQGQQSAGDQGQQSAGDQGQQSVGGQGQQSVGGQGQQSAGGQGQQGAGGQGQQSVASQGKGGSAAQTSGSAPKVVVIQSVTYTHVVQSGGLDVLTNSETCLTLAAATATGASDDIAGNIAAGIGMSREPSASRSVDTEPASRPPAVVVISEYTYTVVTASDNRYQLVGSATTIDVQAATSTQSEISTGSIISTSTPVLASTSSSATGSLRYSLRALSAAALMQILLYNLG</sequence>
<feature type="compositionally biased region" description="Low complexity" evidence="1">
    <location>
        <begin position="624"/>
        <end position="642"/>
    </location>
</feature>
<feature type="compositionally biased region" description="Polar residues" evidence="1">
    <location>
        <begin position="486"/>
        <end position="495"/>
    </location>
</feature>
<protein>
    <submittedName>
        <fullName evidence="2">Uncharacterized protein</fullName>
    </submittedName>
</protein>
<keyword evidence="3" id="KW-1185">Reference proteome</keyword>
<dbReference type="AlphaFoldDB" id="A0A6G1KSY2"/>
<feature type="compositionally biased region" description="Gly residues" evidence="1">
    <location>
        <begin position="594"/>
        <end position="623"/>
    </location>
</feature>
<feature type="region of interest" description="Disordered" evidence="1">
    <location>
        <begin position="517"/>
        <end position="642"/>
    </location>
</feature>
<evidence type="ECO:0000313" key="2">
    <source>
        <dbReference type="EMBL" id="KAF2763741.1"/>
    </source>
</evidence>
<feature type="compositionally biased region" description="Gly residues" evidence="1">
    <location>
        <begin position="562"/>
        <end position="575"/>
    </location>
</feature>
<evidence type="ECO:0000313" key="3">
    <source>
        <dbReference type="Proteomes" id="UP000799436"/>
    </source>
</evidence>
<feature type="region of interest" description="Disordered" evidence="1">
    <location>
        <begin position="475"/>
        <end position="497"/>
    </location>
</feature>
<feature type="compositionally biased region" description="Low complexity" evidence="1">
    <location>
        <begin position="542"/>
        <end position="561"/>
    </location>
</feature>
<reference evidence="2" key="1">
    <citation type="journal article" date="2020" name="Stud. Mycol.">
        <title>101 Dothideomycetes genomes: a test case for predicting lifestyles and emergence of pathogens.</title>
        <authorList>
            <person name="Haridas S."/>
            <person name="Albert R."/>
            <person name="Binder M."/>
            <person name="Bloem J."/>
            <person name="Labutti K."/>
            <person name="Salamov A."/>
            <person name="Andreopoulos B."/>
            <person name="Baker S."/>
            <person name="Barry K."/>
            <person name="Bills G."/>
            <person name="Bluhm B."/>
            <person name="Cannon C."/>
            <person name="Castanera R."/>
            <person name="Culley D."/>
            <person name="Daum C."/>
            <person name="Ezra D."/>
            <person name="Gonzalez J."/>
            <person name="Henrissat B."/>
            <person name="Kuo A."/>
            <person name="Liang C."/>
            <person name="Lipzen A."/>
            <person name="Lutzoni F."/>
            <person name="Magnuson J."/>
            <person name="Mondo S."/>
            <person name="Nolan M."/>
            <person name="Ohm R."/>
            <person name="Pangilinan J."/>
            <person name="Park H.-J."/>
            <person name="Ramirez L."/>
            <person name="Alfaro M."/>
            <person name="Sun H."/>
            <person name="Tritt A."/>
            <person name="Yoshinaga Y."/>
            <person name="Zwiers L.-H."/>
            <person name="Turgeon B."/>
            <person name="Goodwin S."/>
            <person name="Spatafora J."/>
            <person name="Crous P."/>
            <person name="Grigoriev I."/>
        </authorList>
    </citation>
    <scope>NUCLEOTIDE SEQUENCE</scope>
    <source>
        <strain evidence="2">CBS 116005</strain>
    </source>
</reference>
<organism evidence="2 3">
    <name type="scientific">Teratosphaeria nubilosa</name>
    <dbReference type="NCBI Taxonomy" id="161662"/>
    <lineage>
        <taxon>Eukaryota</taxon>
        <taxon>Fungi</taxon>
        <taxon>Dikarya</taxon>
        <taxon>Ascomycota</taxon>
        <taxon>Pezizomycotina</taxon>
        <taxon>Dothideomycetes</taxon>
        <taxon>Dothideomycetidae</taxon>
        <taxon>Mycosphaerellales</taxon>
        <taxon>Teratosphaeriaceae</taxon>
        <taxon>Teratosphaeria</taxon>
    </lineage>
</organism>
<accession>A0A6G1KSY2</accession>